<evidence type="ECO:0000256" key="1">
    <source>
        <dbReference type="SAM" id="MobiDB-lite"/>
    </source>
</evidence>
<gene>
    <name evidence="3" type="ORF">DBV05_g12203</name>
</gene>
<proteinExistence type="predicted"/>
<dbReference type="AlphaFoldDB" id="A0A5N5CUU0"/>
<comment type="caution">
    <text evidence="3">The sequence shown here is derived from an EMBL/GenBank/DDBJ whole genome shotgun (WGS) entry which is preliminary data.</text>
</comment>
<feature type="region of interest" description="Disordered" evidence="1">
    <location>
        <begin position="184"/>
        <end position="203"/>
    </location>
</feature>
<dbReference type="EMBL" id="VCHE01000225">
    <property type="protein sequence ID" value="KAB2569120.1"/>
    <property type="molecule type" value="Genomic_DNA"/>
</dbReference>
<dbReference type="Proteomes" id="UP000325902">
    <property type="component" value="Unassembled WGS sequence"/>
</dbReference>
<dbReference type="OrthoDB" id="5089392at2759"/>
<evidence type="ECO:0000313" key="3">
    <source>
        <dbReference type="EMBL" id="KAB2569120.1"/>
    </source>
</evidence>
<evidence type="ECO:0000256" key="2">
    <source>
        <dbReference type="SAM" id="SignalP"/>
    </source>
</evidence>
<sequence>MKSILITSAFLAPSVLGAARPPRAAAAISTLTIEIPSQGVGFTSTVAGCGSVAPFAVVAVANGSFFPGTNTIFLPAQASPSTTTIVNAEESATQVLVAQPLEGSCQDFPPSAAASITDISQLTATGTDGTPTATGTDGTPTATDSACPLGTLASAVSGAAEDVIDAINKVTLLSQNLQAAAKQIGGSASKHRRNTDVDSSTTDLEARQFNTPIIQVASGLRDVVTTLTISIPRITVLPPFDPGDASDAIVIALISFVRVHQALLNILIGRAGLISNFPFADADVAELTAIAAESQTALEQFLGSSGQSMTGAGAAVAAAGSSSNLEARVNPIGAPIAAALRAVEGVVDSLAFAIIDLIPSRNECAKDQKTAIDGTLQESIEAYS</sequence>
<name>A0A5N5CUU0_9PEZI</name>
<protein>
    <submittedName>
        <fullName evidence="3">Uncharacterized protein</fullName>
    </submittedName>
</protein>
<feature type="signal peptide" evidence="2">
    <location>
        <begin position="1"/>
        <end position="19"/>
    </location>
</feature>
<keyword evidence="4" id="KW-1185">Reference proteome</keyword>
<reference evidence="3 4" key="1">
    <citation type="journal article" date="2019" name="Sci. Rep.">
        <title>A multi-omics analysis of the grapevine pathogen Lasiodiplodia theobromae reveals that temperature affects the expression of virulence- and pathogenicity-related genes.</title>
        <authorList>
            <person name="Felix C."/>
            <person name="Meneses R."/>
            <person name="Goncalves M.F.M."/>
            <person name="Tilleman L."/>
            <person name="Duarte A.S."/>
            <person name="Jorrin-Novo J.V."/>
            <person name="Van de Peer Y."/>
            <person name="Deforce D."/>
            <person name="Van Nieuwerburgh F."/>
            <person name="Esteves A.C."/>
            <person name="Alves A."/>
        </authorList>
    </citation>
    <scope>NUCLEOTIDE SEQUENCE [LARGE SCALE GENOMIC DNA]</scope>
    <source>
        <strain evidence="3 4">LA-SOL3</strain>
    </source>
</reference>
<organism evidence="3 4">
    <name type="scientific">Lasiodiplodia theobromae</name>
    <dbReference type="NCBI Taxonomy" id="45133"/>
    <lineage>
        <taxon>Eukaryota</taxon>
        <taxon>Fungi</taxon>
        <taxon>Dikarya</taxon>
        <taxon>Ascomycota</taxon>
        <taxon>Pezizomycotina</taxon>
        <taxon>Dothideomycetes</taxon>
        <taxon>Dothideomycetes incertae sedis</taxon>
        <taxon>Botryosphaeriales</taxon>
        <taxon>Botryosphaeriaceae</taxon>
        <taxon>Lasiodiplodia</taxon>
    </lineage>
</organism>
<keyword evidence="2" id="KW-0732">Signal</keyword>
<feature type="region of interest" description="Disordered" evidence="1">
    <location>
        <begin position="123"/>
        <end position="142"/>
    </location>
</feature>
<evidence type="ECO:0000313" key="4">
    <source>
        <dbReference type="Proteomes" id="UP000325902"/>
    </source>
</evidence>
<feature type="chain" id="PRO_5025029298" evidence="2">
    <location>
        <begin position="20"/>
        <end position="384"/>
    </location>
</feature>
<accession>A0A5N5CUU0</accession>